<gene>
    <name evidence="3" type="ORF">L0M14_21205</name>
</gene>
<accession>A0ABY3SH01</accession>
<evidence type="ECO:0000256" key="1">
    <source>
        <dbReference type="SAM" id="MobiDB-lite"/>
    </source>
</evidence>
<feature type="region of interest" description="Disordered" evidence="1">
    <location>
        <begin position="508"/>
        <end position="534"/>
    </location>
</feature>
<feature type="domain" description="PPM-type phosphatase" evidence="2">
    <location>
        <begin position="13"/>
        <end position="240"/>
    </location>
</feature>
<sequence length="534" mass="59168">MRKENSDFQTAFLSEAGTFLNNKDYFAYAELDDLACWVLADGLDNDLETESAMLAVQSVLGSFSERPTLSRSKLKRYVKQAHKLLMRESKRVRLKASLTLVATDYKHAVWVSAGHTRFYHFRQGKLLARSVDQSLAQQLVHTGKIRRDDADRHEEKHNLLNYLGKPDGCSPYASRKARLEDGDILLLCSLGLWEGVHHVEMLDAIEESEGPEEFVDTLEEVMLSRQGRTIHNYTAAAIYAGKVYKEQPNKRNWGKWVKTAAMLLIPLVLFGSGAIVYKVRAANQKAAAVASMVESEQKGDKEAQEGDYAKAAGDYSVARNAAIKLNDKVHTKLIADKLQLADLVVDGDDAMKDGDYEKAVSKYEAAEKEAKSHDGFDMSGVSENKKKAQTYLLVLGMIQQGDMKLAAKDYAGAKETYEDANKQAVLANFAQGTQQISLKMNEVDNQMKSIKKSEQQAKGEDMEKEGDKQMEAEEYQQAIATYTAVQGIYQQAELLDKVLSVERKILDAQTKLNPPQPSSSPAADGAPGSESSSG</sequence>
<feature type="compositionally biased region" description="Basic and acidic residues" evidence="1">
    <location>
        <begin position="451"/>
        <end position="469"/>
    </location>
</feature>
<dbReference type="EMBL" id="CP090978">
    <property type="protein sequence ID" value="UJF32217.1"/>
    <property type="molecule type" value="Genomic_DNA"/>
</dbReference>
<dbReference type="Proteomes" id="UP001649230">
    <property type="component" value="Chromosome"/>
</dbReference>
<keyword evidence="4" id="KW-1185">Reference proteome</keyword>
<evidence type="ECO:0000259" key="2">
    <source>
        <dbReference type="SMART" id="SM00331"/>
    </source>
</evidence>
<dbReference type="InterPro" id="IPR001932">
    <property type="entry name" value="PPM-type_phosphatase-like_dom"/>
</dbReference>
<feature type="compositionally biased region" description="Low complexity" evidence="1">
    <location>
        <begin position="519"/>
        <end position="534"/>
    </location>
</feature>
<evidence type="ECO:0000313" key="4">
    <source>
        <dbReference type="Proteomes" id="UP001649230"/>
    </source>
</evidence>
<dbReference type="SMART" id="SM00331">
    <property type="entry name" value="PP2C_SIG"/>
    <property type="match status" value="1"/>
</dbReference>
<organism evidence="3 4">
    <name type="scientific">Paenibacillus hexagrammi</name>
    <dbReference type="NCBI Taxonomy" id="2908839"/>
    <lineage>
        <taxon>Bacteria</taxon>
        <taxon>Bacillati</taxon>
        <taxon>Bacillota</taxon>
        <taxon>Bacilli</taxon>
        <taxon>Bacillales</taxon>
        <taxon>Paenibacillaceae</taxon>
        <taxon>Paenibacillus</taxon>
    </lineage>
</organism>
<dbReference type="SUPFAM" id="SSF81606">
    <property type="entry name" value="PP2C-like"/>
    <property type="match status" value="1"/>
</dbReference>
<reference evidence="3 4" key="1">
    <citation type="journal article" date="2024" name="Int. J. Syst. Evol. Microbiol.">
        <title>Paenibacillus hexagrammi sp. nov., a novel bacterium isolated from the gut content of Hexagrammos agrammus.</title>
        <authorList>
            <person name="Jung H.K."/>
            <person name="Kim D.G."/>
            <person name="Zin H."/>
            <person name="Park J."/>
            <person name="Jung H."/>
            <person name="Kim Y.O."/>
            <person name="Kong H.J."/>
            <person name="Kim J.W."/>
            <person name="Kim Y.S."/>
        </authorList>
    </citation>
    <scope>NUCLEOTIDE SEQUENCE [LARGE SCALE GENOMIC DNA]</scope>
    <source>
        <strain evidence="3 4">YPD9-1</strain>
    </source>
</reference>
<protein>
    <submittedName>
        <fullName evidence="3">SpoIIE family protein phosphatase</fullName>
    </submittedName>
</protein>
<feature type="region of interest" description="Disordered" evidence="1">
    <location>
        <begin position="450"/>
        <end position="469"/>
    </location>
</feature>
<proteinExistence type="predicted"/>
<dbReference type="InterPro" id="IPR036457">
    <property type="entry name" value="PPM-type-like_dom_sf"/>
</dbReference>
<evidence type="ECO:0000313" key="3">
    <source>
        <dbReference type="EMBL" id="UJF32217.1"/>
    </source>
</evidence>
<name>A0ABY3SH01_9BACL</name>
<dbReference type="RefSeq" id="WP_235118561.1">
    <property type="nucleotide sequence ID" value="NZ_CP090978.1"/>
</dbReference>
<dbReference type="Gene3D" id="3.60.40.10">
    <property type="entry name" value="PPM-type phosphatase domain"/>
    <property type="match status" value="1"/>
</dbReference>